<keyword evidence="3" id="KW-0732">Signal</keyword>
<evidence type="ECO:0000256" key="3">
    <source>
        <dbReference type="SAM" id="SignalP"/>
    </source>
</evidence>
<feature type="domain" description="Fibrinogen C-terminal" evidence="4">
    <location>
        <begin position="81"/>
        <end position="297"/>
    </location>
</feature>
<feature type="domain" description="Fibrinogen C-terminal" evidence="4">
    <location>
        <begin position="389"/>
        <end position="606"/>
    </location>
</feature>
<keyword evidence="2" id="KW-0175">Coiled coil</keyword>
<protein>
    <recommendedName>
        <fullName evidence="4">Fibrinogen C-terminal domain-containing protein</fullName>
    </recommendedName>
</protein>
<dbReference type="InterPro" id="IPR002181">
    <property type="entry name" value="Fibrinogen_a/b/g_C_dom"/>
</dbReference>
<dbReference type="EMBL" id="CALNXI010003001">
    <property type="protein sequence ID" value="CAH3191778.1"/>
    <property type="molecule type" value="Genomic_DNA"/>
</dbReference>
<dbReference type="Pfam" id="PF00147">
    <property type="entry name" value="Fibrinogen_C"/>
    <property type="match status" value="2"/>
</dbReference>
<feature type="coiled-coil region" evidence="2">
    <location>
        <begin position="53"/>
        <end position="87"/>
    </location>
</feature>
<evidence type="ECO:0000313" key="5">
    <source>
        <dbReference type="EMBL" id="CAH3191778.1"/>
    </source>
</evidence>
<evidence type="ECO:0000256" key="2">
    <source>
        <dbReference type="SAM" id="Coils"/>
    </source>
</evidence>
<dbReference type="CDD" id="cd00087">
    <property type="entry name" value="FReD"/>
    <property type="match status" value="2"/>
</dbReference>
<dbReference type="Proteomes" id="UP001159427">
    <property type="component" value="Unassembled WGS sequence"/>
</dbReference>
<sequence>MSYFPFRFHFGLLLLALFVASQSLAKQANSAQVTTVPTKQCTNVYNSFYAGPNKKIENILQEMKKQLGELQEDMKILKNNKTSSKAKENCAELYKSGEKISGVYTIDPDGAGAFDVFCDQKTAGGGWTVFQKRLDGSVDFYRGWADYKRGFGNLNGEFWLGLDKIHRLTKTKSKLRVDLEDTTGKTAFAEYNMFGVTSEKVNYQLSLGTYSGTSGDSLSGHRGYPFSTKDRDNDSWSSNCAVTYKGAWWYTACHASNLNGLYHHGKHKSGADGVNWGAWKGHNYSAKTAEMKIRPLSKPEHRYFEIFAMSYFPFRFHFSLLLLALFVASQSLAKQANSAQVTTVPTKQCTNVYNSFYAGPNKKIENILQEMKKQLGELQEDMKILKNNKTSSKAKKNCAELYKSGEKISGVYTIDPDGTGTFDVFCDQKTAGGGWTVFQKRLDGSVDFYRGWADYKRGFGNLNGEFWLGLDKIHRLTKTKSKLRVDLEDTTGKTAYAEYDMFAVTSEKASSKLSLGTYSGTAGDSLSGHRGYPFTTKDRDNDSASGGNCAVSNKGAWWYTACHASNLNGLYHHGKYKVNTDGVSWYTWKGHHYSAKTAEMKIRPVDF</sequence>
<name>A0ABN8SJE9_9CNID</name>
<keyword evidence="6" id="KW-1185">Reference proteome</keyword>
<evidence type="ECO:0000313" key="6">
    <source>
        <dbReference type="Proteomes" id="UP001159427"/>
    </source>
</evidence>
<proteinExistence type="predicted"/>
<keyword evidence="1" id="KW-1015">Disulfide bond</keyword>
<gene>
    <name evidence="5" type="ORF">PEVE_00022647</name>
</gene>
<feature type="chain" id="PRO_5045233288" description="Fibrinogen C-terminal domain-containing protein" evidence="3">
    <location>
        <begin position="26"/>
        <end position="607"/>
    </location>
</feature>
<dbReference type="NCBIfam" id="NF040941">
    <property type="entry name" value="GGGWT_bact"/>
    <property type="match status" value="2"/>
</dbReference>
<dbReference type="SUPFAM" id="SSF56496">
    <property type="entry name" value="Fibrinogen C-terminal domain-like"/>
    <property type="match status" value="2"/>
</dbReference>
<dbReference type="PANTHER" id="PTHR19143">
    <property type="entry name" value="FIBRINOGEN/TENASCIN/ANGIOPOEITIN"/>
    <property type="match status" value="1"/>
</dbReference>
<dbReference type="InterPro" id="IPR020837">
    <property type="entry name" value="Fibrinogen_CS"/>
</dbReference>
<dbReference type="InterPro" id="IPR036056">
    <property type="entry name" value="Fibrinogen-like_C"/>
</dbReference>
<dbReference type="SMART" id="SM00186">
    <property type="entry name" value="FBG"/>
    <property type="match status" value="2"/>
</dbReference>
<evidence type="ECO:0000259" key="4">
    <source>
        <dbReference type="PROSITE" id="PS51406"/>
    </source>
</evidence>
<comment type="caution">
    <text evidence="5">The sequence shown here is derived from an EMBL/GenBank/DDBJ whole genome shotgun (WGS) entry which is preliminary data.</text>
</comment>
<organism evidence="5 6">
    <name type="scientific">Porites evermanni</name>
    <dbReference type="NCBI Taxonomy" id="104178"/>
    <lineage>
        <taxon>Eukaryota</taxon>
        <taxon>Metazoa</taxon>
        <taxon>Cnidaria</taxon>
        <taxon>Anthozoa</taxon>
        <taxon>Hexacorallia</taxon>
        <taxon>Scleractinia</taxon>
        <taxon>Fungiina</taxon>
        <taxon>Poritidae</taxon>
        <taxon>Porites</taxon>
    </lineage>
</organism>
<reference evidence="5 6" key="1">
    <citation type="submission" date="2022-05" db="EMBL/GenBank/DDBJ databases">
        <authorList>
            <consortium name="Genoscope - CEA"/>
            <person name="William W."/>
        </authorList>
    </citation>
    <scope>NUCLEOTIDE SEQUENCE [LARGE SCALE GENOMIC DNA]</scope>
</reference>
<accession>A0ABN8SJE9</accession>
<feature type="coiled-coil region" evidence="2">
    <location>
        <begin position="361"/>
        <end position="395"/>
    </location>
</feature>
<feature type="signal peptide" evidence="3">
    <location>
        <begin position="1"/>
        <end position="25"/>
    </location>
</feature>
<dbReference type="PROSITE" id="PS00514">
    <property type="entry name" value="FIBRINOGEN_C_1"/>
    <property type="match status" value="2"/>
</dbReference>
<dbReference type="InterPro" id="IPR014716">
    <property type="entry name" value="Fibrinogen_a/b/g_C_1"/>
</dbReference>
<dbReference type="Gene3D" id="3.90.215.10">
    <property type="entry name" value="Gamma Fibrinogen, chain A, domain 1"/>
    <property type="match status" value="2"/>
</dbReference>
<dbReference type="PROSITE" id="PS51406">
    <property type="entry name" value="FIBRINOGEN_C_2"/>
    <property type="match status" value="2"/>
</dbReference>
<dbReference type="InterPro" id="IPR050373">
    <property type="entry name" value="Fibrinogen_C-term_domain"/>
</dbReference>
<evidence type="ECO:0000256" key="1">
    <source>
        <dbReference type="ARBA" id="ARBA00023157"/>
    </source>
</evidence>
<dbReference type="PANTHER" id="PTHR19143:SF458">
    <property type="entry name" value="FIBRINOGEN C-TERMINAL DOMAIN-CONTAINING PROTEIN-RELATED"/>
    <property type="match status" value="1"/>
</dbReference>